<keyword evidence="2" id="KW-1185">Reference proteome</keyword>
<dbReference type="Proteomes" id="UP000826661">
    <property type="component" value="Chromosome III"/>
</dbReference>
<proteinExistence type="predicted"/>
<evidence type="ECO:0000313" key="1">
    <source>
        <dbReference type="EMBL" id="QYS98559.1"/>
    </source>
</evidence>
<sequence>MSATNINKDALSHYQNNISSSKQTKQNTKKLYPNTPTTMKFSTILTVLTTLLPLSTADFHVLTGPCSISPGEGGEIESDVVACPSNYYNCDCMLWGDRAGFLRAGDTPVDGLSTTGSTYFQLSGMCGVGNMDFYKQGDGTWLFYIAGGDGSVQGTCYNGDNSTKDCFGVSASCSWKNILVCYSQICNP</sequence>
<evidence type="ECO:0000313" key="2">
    <source>
        <dbReference type="Proteomes" id="UP000826661"/>
    </source>
</evidence>
<dbReference type="AlphaFoldDB" id="A0A8G0LD17"/>
<gene>
    <name evidence="1" type="ORF">H0G86_005738</name>
</gene>
<dbReference type="EMBL" id="CP075866">
    <property type="protein sequence ID" value="QYS98559.1"/>
    <property type="molecule type" value="Genomic_DNA"/>
</dbReference>
<reference evidence="1 2" key="1">
    <citation type="journal article" date="2021" name="BMC Genomics">
        <title>Telomere-to-telomere genome assembly of asparaginase-producing Trichoderma simmonsii.</title>
        <authorList>
            <person name="Chung D."/>
            <person name="Kwon Y.M."/>
            <person name="Yang Y."/>
        </authorList>
    </citation>
    <scope>NUCLEOTIDE SEQUENCE [LARGE SCALE GENOMIC DNA]</scope>
    <source>
        <strain evidence="1 2">GH-Sj1</strain>
    </source>
</reference>
<name>A0A8G0LD17_9HYPO</name>
<accession>A0A8G0LD17</accession>
<organism evidence="1 2">
    <name type="scientific">Trichoderma simmonsii</name>
    <dbReference type="NCBI Taxonomy" id="1491479"/>
    <lineage>
        <taxon>Eukaryota</taxon>
        <taxon>Fungi</taxon>
        <taxon>Dikarya</taxon>
        <taxon>Ascomycota</taxon>
        <taxon>Pezizomycotina</taxon>
        <taxon>Sordariomycetes</taxon>
        <taxon>Hypocreomycetidae</taxon>
        <taxon>Hypocreales</taxon>
        <taxon>Hypocreaceae</taxon>
        <taxon>Trichoderma</taxon>
    </lineage>
</organism>
<protein>
    <recommendedName>
        <fullName evidence="3">MRSP1/expansin-like protein</fullName>
    </recommendedName>
</protein>
<evidence type="ECO:0008006" key="3">
    <source>
        <dbReference type="Google" id="ProtNLM"/>
    </source>
</evidence>